<evidence type="ECO:0000313" key="3">
    <source>
        <dbReference type="Proteomes" id="UP000236740"/>
    </source>
</evidence>
<organism evidence="2 3">
    <name type="scientific">Halobellus limi</name>
    <dbReference type="NCBI Taxonomy" id="699433"/>
    <lineage>
        <taxon>Archaea</taxon>
        <taxon>Methanobacteriati</taxon>
        <taxon>Methanobacteriota</taxon>
        <taxon>Stenosarchaea group</taxon>
        <taxon>Halobacteria</taxon>
        <taxon>Halobacteriales</taxon>
        <taxon>Haloferacaceae</taxon>
        <taxon>Halobellus</taxon>
    </lineage>
</organism>
<evidence type="ECO:0000313" key="2">
    <source>
        <dbReference type="EMBL" id="SEF91199.1"/>
    </source>
</evidence>
<reference evidence="1 4" key="2">
    <citation type="journal article" date="2019" name="Nat. Commun.">
        <title>A new type of DNA phosphorothioation-based antiviral system in archaea.</title>
        <authorList>
            <person name="Xiong L."/>
            <person name="Liu S."/>
            <person name="Chen S."/>
            <person name="Xiao Y."/>
            <person name="Zhu B."/>
            <person name="Gao Y."/>
            <person name="Zhang Y."/>
            <person name="Chen B."/>
            <person name="Luo J."/>
            <person name="Deng Z."/>
            <person name="Chen X."/>
            <person name="Wang L."/>
            <person name="Chen S."/>
        </authorList>
    </citation>
    <scope>NUCLEOTIDE SEQUENCE [LARGE SCALE GENOMIC DNA]</scope>
    <source>
        <strain evidence="1 4">CGMCC 1.10331</strain>
    </source>
</reference>
<gene>
    <name evidence="1" type="ORF">DV707_02365</name>
    <name evidence="2" type="ORF">SAMN04488133_1082</name>
</gene>
<sequence length="92" mass="10804">MSRDKIEEMVERISWFSPVDYEIFLFLEDHDILISPKMLAENIEYDRQYVYKRLRVLTEAGLLESDDGIYELTDLGRDFLAGDVGEDDLPEP</sequence>
<dbReference type="InterPro" id="IPR036390">
    <property type="entry name" value="WH_DNA-bd_sf"/>
</dbReference>
<keyword evidence="3" id="KW-1185">Reference proteome</keyword>
<dbReference type="Proteomes" id="UP000296733">
    <property type="component" value="Chromosome"/>
</dbReference>
<name>A0A1H5VV73_9EURY</name>
<dbReference type="EMBL" id="FNVN01000001">
    <property type="protein sequence ID" value="SEF91199.1"/>
    <property type="molecule type" value="Genomic_DNA"/>
</dbReference>
<dbReference type="SUPFAM" id="SSF46785">
    <property type="entry name" value="Winged helix' DNA-binding domain"/>
    <property type="match status" value="1"/>
</dbReference>
<dbReference type="EMBL" id="CP031311">
    <property type="protein sequence ID" value="QCC46607.1"/>
    <property type="molecule type" value="Genomic_DNA"/>
</dbReference>
<dbReference type="AlphaFoldDB" id="A0A1H5VV73"/>
<accession>A0A1H5VV73</accession>
<evidence type="ECO:0000313" key="1">
    <source>
        <dbReference type="EMBL" id="QCC46607.1"/>
    </source>
</evidence>
<dbReference type="InterPro" id="IPR036388">
    <property type="entry name" value="WH-like_DNA-bd_sf"/>
</dbReference>
<dbReference type="Gene3D" id="1.10.10.10">
    <property type="entry name" value="Winged helix-like DNA-binding domain superfamily/Winged helix DNA-binding domain"/>
    <property type="match status" value="1"/>
</dbReference>
<protein>
    <submittedName>
        <fullName evidence="1">MarR family transcriptional regulator</fullName>
    </submittedName>
</protein>
<proteinExistence type="predicted"/>
<reference evidence="2 3" key="1">
    <citation type="submission" date="2016-10" db="EMBL/GenBank/DDBJ databases">
        <authorList>
            <person name="de Groot N.N."/>
        </authorList>
    </citation>
    <scope>NUCLEOTIDE SEQUENCE [LARGE SCALE GENOMIC DNA]</scope>
    <source>
        <strain evidence="2 3">CGMCC 1.10331</strain>
    </source>
</reference>
<dbReference type="Proteomes" id="UP000236740">
    <property type="component" value="Unassembled WGS sequence"/>
</dbReference>
<dbReference type="KEGG" id="hlm:DV707_02365"/>
<evidence type="ECO:0000313" key="4">
    <source>
        <dbReference type="Proteomes" id="UP000296733"/>
    </source>
</evidence>